<dbReference type="PANTHER" id="PTHR43289">
    <property type="entry name" value="MITOGEN-ACTIVATED PROTEIN KINASE KINASE KINASE 20-RELATED"/>
    <property type="match status" value="1"/>
</dbReference>
<keyword evidence="1" id="KW-0808">Transferase</keyword>
<keyword evidence="2 5" id="KW-0547">Nucleotide-binding</keyword>
<dbReference type="PROSITE" id="PS00108">
    <property type="entry name" value="PROTEIN_KINASE_ST"/>
    <property type="match status" value="1"/>
</dbReference>
<evidence type="ECO:0000256" key="2">
    <source>
        <dbReference type="ARBA" id="ARBA00022741"/>
    </source>
</evidence>
<feature type="domain" description="Protein kinase" evidence="8">
    <location>
        <begin position="22"/>
        <end position="271"/>
    </location>
</feature>
<keyword evidence="3 9" id="KW-0418">Kinase</keyword>
<gene>
    <name evidence="9" type="ORF">KGD84_10310</name>
</gene>
<organism evidence="9 10">
    <name type="scientific">Nocardiopsis changdeensis</name>
    <dbReference type="NCBI Taxonomy" id="2831969"/>
    <lineage>
        <taxon>Bacteria</taxon>
        <taxon>Bacillati</taxon>
        <taxon>Actinomycetota</taxon>
        <taxon>Actinomycetes</taxon>
        <taxon>Streptosporangiales</taxon>
        <taxon>Nocardiopsidaceae</taxon>
        <taxon>Nocardiopsis</taxon>
    </lineage>
</organism>
<feature type="compositionally biased region" description="Gly residues" evidence="6">
    <location>
        <begin position="276"/>
        <end position="289"/>
    </location>
</feature>
<evidence type="ECO:0000256" key="7">
    <source>
        <dbReference type="SAM" id="Phobius"/>
    </source>
</evidence>
<evidence type="ECO:0000256" key="3">
    <source>
        <dbReference type="ARBA" id="ARBA00022777"/>
    </source>
</evidence>
<accession>A0ABX8BQW5</accession>
<proteinExistence type="predicted"/>
<dbReference type="RefSeq" id="WP_220560046.1">
    <property type="nucleotide sequence ID" value="NZ_CP074133.1"/>
</dbReference>
<dbReference type="PROSITE" id="PS00107">
    <property type="entry name" value="PROTEIN_KINASE_ATP"/>
    <property type="match status" value="1"/>
</dbReference>
<evidence type="ECO:0000256" key="1">
    <source>
        <dbReference type="ARBA" id="ARBA00022679"/>
    </source>
</evidence>
<feature type="binding site" evidence="5">
    <location>
        <position position="50"/>
    </location>
    <ligand>
        <name>ATP</name>
        <dbReference type="ChEBI" id="CHEBI:30616"/>
    </ligand>
</feature>
<dbReference type="Pfam" id="PF00069">
    <property type="entry name" value="Pkinase"/>
    <property type="match status" value="1"/>
</dbReference>
<sequence length="633" mass="65608">MTTPSTGFLPLLDGDPDRLGPYRLVGRLGAGGMGTVYAALTPDGTRIAVKTLHRHYTADPEFRDRFAREVDLLTRVRSACAVRVLAADTTGARPWLATEYAPGPTLRAHVAARGPLGGDTLLALAAGTAEALHSIHSAGIVHRDLKPDNVVLSPEGPRVLDFGIARALDETALTRTGGVVGTPGWLAPEQYDGAVPAPAADMFSWGALIAYAATGREPFGTGPLDTLVHRTRQEEPDLAGVPPQLLPLVRGALDRSPGGRPTAAQVMTALLRGPGAGGTGGFGGTGGPGGPGPGGPGDGAGVFAPGPAGPGHEQETLARLLATGWRIDTPVDHTPWVPPRRGRRVWPLAAAAAAVLVLVAGLLTAIVPPLRQATWGALAAATPPRTGTGEGTGEGAAAEPVPCEPDGERLAAQEAVATWRPFSPDTITDEEYEMMLEAADSPDSLTATDSSVEVWPFVAPLDHDTADFGLGNGAIDGFPVATVCWVSAEAAADGVEITARFTYHPHVGSYTVHAEDFMAVASLDPATDPEGRDKVIVHGGVNEDWSGPVTPVATLSPDEPVQEATVLLPGAPERGGIAYRPSALFGAMVHDVSGHCYDVEGTTGWRDDVHQGNEGFALSDYRPEQSMLTDCPT</sequence>
<keyword evidence="7" id="KW-0472">Membrane</keyword>
<dbReference type="PANTHER" id="PTHR43289:SF34">
    <property type="entry name" value="SERINE_THREONINE-PROTEIN KINASE YBDM-RELATED"/>
    <property type="match status" value="1"/>
</dbReference>
<dbReference type="InterPro" id="IPR011009">
    <property type="entry name" value="Kinase-like_dom_sf"/>
</dbReference>
<dbReference type="PROSITE" id="PS50011">
    <property type="entry name" value="PROTEIN_KINASE_DOM"/>
    <property type="match status" value="1"/>
</dbReference>
<keyword evidence="9" id="KW-0723">Serine/threonine-protein kinase</keyword>
<feature type="transmembrane region" description="Helical" evidence="7">
    <location>
        <begin position="345"/>
        <end position="367"/>
    </location>
</feature>
<protein>
    <submittedName>
        <fullName evidence="9">Serine/threonine protein kinase</fullName>
    </submittedName>
</protein>
<evidence type="ECO:0000313" key="9">
    <source>
        <dbReference type="EMBL" id="QUX24617.1"/>
    </source>
</evidence>
<dbReference type="InterPro" id="IPR017441">
    <property type="entry name" value="Protein_kinase_ATP_BS"/>
</dbReference>
<keyword evidence="4 5" id="KW-0067">ATP-binding</keyword>
<dbReference type="CDD" id="cd14014">
    <property type="entry name" value="STKc_PknB_like"/>
    <property type="match status" value="1"/>
</dbReference>
<evidence type="ECO:0000256" key="5">
    <source>
        <dbReference type="PROSITE-ProRule" id="PRU10141"/>
    </source>
</evidence>
<dbReference type="InterPro" id="IPR008271">
    <property type="entry name" value="Ser/Thr_kinase_AS"/>
</dbReference>
<dbReference type="GO" id="GO:0004674">
    <property type="term" value="F:protein serine/threonine kinase activity"/>
    <property type="evidence" value="ECO:0007669"/>
    <property type="project" value="UniProtKB-KW"/>
</dbReference>
<dbReference type="EMBL" id="CP074133">
    <property type="protein sequence ID" value="QUX24617.1"/>
    <property type="molecule type" value="Genomic_DNA"/>
</dbReference>
<keyword evidence="7" id="KW-0812">Transmembrane</keyword>
<dbReference type="Gene3D" id="1.10.510.10">
    <property type="entry name" value="Transferase(Phosphotransferase) domain 1"/>
    <property type="match status" value="1"/>
</dbReference>
<dbReference type="Proteomes" id="UP000676079">
    <property type="component" value="Chromosome"/>
</dbReference>
<dbReference type="InterPro" id="IPR000719">
    <property type="entry name" value="Prot_kinase_dom"/>
</dbReference>
<keyword evidence="10" id="KW-1185">Reference proteome</keyword>
<feature type="region of interest" description="Disordered" evidence="6">
    <location>
        <begin position="381"/>
        <end position="400"/>
    </location>
</feature>
<evidence type="ECO:0000256" key="6">
    <source>
        <dbReference type="SAM" id="MobiDB-lite"/>
    </source>
</evidence>
<evidence type="ECO:0000259" key="8">
    <source>
        <dbReference type="PROSITE" id="PS50011"/>
    </source>
</evidence>
<keyword evidence="7" id="KW-1133">Transmembrane helix</keyword>
<dbReference type="SMART" id="SM00220">
    <property type="entry name" value="S_TKc"/>
    <property type="match status" value="1"/>
</dbReference>
<evidence type="ECO:0000313" key="10">
    <source>
        <dbReference type="Proteomes" id="UP000676079"/>
    </source>
</evidence>
<feature type="region of interest" description="Disordered" evidence="6">
    <location>
        <begin position="276"/>
        <end position="299"/>
    </location>
</feature>
<reference evidence="9 10" key="1">
    <citation type="submission" date="2021-05" db="EMBL/GenBank/DDBJ databases">
        <title>Direct Submission.</title>
        <authorList>
            <person name="Li K."/>
            <person name="Gao J."/>
        </authorList>
    </citation>
    <scope>NUCLEOTIDE SEQUENCE [LARGE SCALE GENOMIC DNA]</scope>
    <source>
        <strain evidence="9 10">Mg02</strain>
    </source>
</reference>
<dbReference type="SUPFAM" id="SSF56112">
    <property type="entry name" value="Protein kinase-like (PK-like)"/>
    <property type="match status" value="1"/>
</dbReference>
<name>A0ABX8BQW5_9ACTN</name>
<dbReference type="Gene3D" id="3.30.200.20">
    <property type="entry name" value="Phosphorylase Kinase, domain 1"/>
    <property type="match status" value="1"/>
</dbReference>
<evidence type="ECO:0000256" key="4">
    <source>
        <dbReference type="ARBA" id="ARBA00022840"/>
    </source>
</evidence>